<reference evidence="3" key="1">
    <citation type="submission" date="2018-03" db="EMBL/GenBank/DDBJ databases">
        <title>Genomic analysis of the strain SH-1 isolated from shrimp intestine.</title>
        <authorList>
            <person name="Kim Y.-S."/>
            <person name="Kim S.-E."/>
            <person name="Kim K.-H."/>
        </authorList>
    </citation>
    <scope>NUCLEOTIDE SEQUENCE [LARGE SCALE GENOMIC DNA]</scope>
    <source>
        <strain evidence="3">SH-1</strain>
    </source>
</reference>
<dbReference type="InterPro" id="IPR009562">
    <property type="entry name" value="DUF1178"/>
</dbReference>
<evidence type="ECO:0000256" key="1">
    <source>
        <dbReference type="SAM" id="MobiDB-lite"/>
    </source>
</evidence>
<evidence type="ECO:0000313" key="2">
    <source>
        <dbReference type="EMBL" id="AVO36748.1"/>
    </source>
</evidence>
<organism evidence="2 3">
    <name type="scientific">Pukyongiella litopenaei</name>
    <dbReference type="NCBI Taxonomy" id="2605946"/>
    <lineage>
        <taxon>Bacteria</taxon>
        <taxon>Pseudomonadati</taxon>
        <taxon>Pseudomonadota</taxon>
        <taxon>Alphaproteobacteria</taxon>
        <taxon>Rhodobacterales</taxon>
        <taxon>Paracoccaceae</taxon>
        <taxon>Pukyongiella</taxon>
    </lineage>
</organism>
<dbReference type="PIRSF" id="PIRSF032131">
    <property type="entry name" value="UCP032131"/>
    <property type="match status" value="1"/>
</dbReference>
<evidence type="ECO:0000313" key="3">
    <source>
        <dbReference type="Proteomes" id="UP000237655"/>
    </source>
</evidence>
<accession>A0A2S0MLI6</accession>
<keyword evidence="3" id="KW-1185">Reference proteome</keyword>
<dbReference type="RefSeq" id="WP_106471063.1">
    <property type="nucleotide sequence ID" value="NZ_CP027665.1"/>
</dbReference>
<feature type="region of interest" description="Disordered" evidence="1">
    <location>
        <begin position="54"/>
        <end position="82"/>
    </location>
</feature>
<dbReference type="Pfam" id="PF06676">
    <property type="entry name" value="DUF1178"/>
    <property type="match status" value="1"/>
</dbReference>
<gene>
    <name evidence="2" type="ORF">C6Y53_02925</name>
</gene>
<protein>
    <submittedName>
        <fullName evidence="2">DUF1178 family protein</fullName>
    </submittedName>
</protein>
<dbReference type="KEGG" id="thas:C6Y53_02925"/>
<name>A0A2S0MLI6_9RHOB</name>
<proteinExistence type="predicted"/>
<dbReference type="Proteomes" id="UP000237655">
    <property type="component" value="Chromosome"/>
</dbReference>
<sequence length="153" mass="15971">MIQYTLKCAGGHAFDSWFQSADAYEKLHAAGMVACAVCGGADVTKAIMAPRVSAARSRADSAPATSAPATSGQGALTAPASPAEQAIRLLREKIESSSEYVGMSFADEARAIHEGSAPERAIHGEAKPAEARRLIEEGVPVAPLPFLPHRKSN</sequence>
<feature type="compositionally biased region" description="Low complexity" evidence="1">
    <location>
        <begin position="54"/>
        <end position="71"/>
    </location>
</feature>
<dbReference type="EMBL" id="CP027665">
    <property type="protein sequence ID" value="AVO36748.1"/>
    <property type="molecule type" value="Genomic_DNA"/>
</dbReference>
<dbReference type="AlphaFoldDB" id="A0A2S0MLI6"/>